<comment type="caution">
    <text evidence="1">The sequence shown here is derived from an EMBL/GenBank/DDBJ whole genome shotgun (WGS) entry which is preliminary data.</text>
</comment>
<evidence type="ECO:0000313" key="1">
    <source>
        <dbReference type="EMBL" id="MBB3109587.1"/>
    </source>
</evidence>
<dbReference type="SUPFAM" id="SSF56059">
    <property type="entry name" value="Glutathione synthetase ATP-binding domain-like"/>
    <property type="match status" value="1"/>
</dbReference>
<protein>
    <submittedName>
        <fullName evidence="1">Glutathione synthase/RimK-type ligase-like ATP-grasp enzyme</fullName>
    </submittedName>
</protein>
<dbReference type="GO" id="GO:0016874">
    <property type="term" value="F:ligase activity"/>
    <property type="evidence" value="ECO:0007669"/>
    <property type="project" value="UniProtKB-KW"/>
</dbReference>
<gene>
    <name evidence="1" type="ORF">FHS18_001650</name>
</gene>
<name>A0A7W5FM10_9BACL</name>
<dbReference type="EMBL" id="JACHXK010000003">
    <property type="protein sequence ID" value="MBB3109587.1"/>
    <property type="molecule type" value="Genomic_DNA"/>
</dbReference>
<dbReference type="Pfam" id="PF14398">
    <property type="entry name" value="ATPgrasp_YheCD"/>
    <property type="match status" value="1"/>
</dbReference>
<keyword evidence="2" id="KW-1185">Reference proteome</keyword>
<accession>A0A7W5FM10</accession>
<evidence type="ECO:0000313" key="2">
    <source>
        <dbReference type="Proteomes" id="UP000570361"/>
    </source>
</evidence>
<keyword evidence="1" id="KW-0436">Ligase</keyword>
<reference evidence="1 2" key="1">
    <citation type="submission" date="2020-08" db="EMBL/GenBank/DDBJ databases">
        <title>Genomic Encyclopedia of Type Strains, Phase III (KMG-III): the genomes of soil and plant-associated and newly described type strains.</title>
        <authorList>
            <person name="Whitman W."/>
        </authorList>
    </citation>
    <scope>NUCLEOTIDE SEQUENCE [LARGE SCALE GENOMIC DNA]</scope>
    <source>
        <strain evidence="1 2">CECT 5862</strain>
    </source>
</reference>
<dbReference type="Proteomes" id="UP000570361">
    <property type="component" value="Unassembled WGS sequence"/>
</dbReference>
<dbReference type="Gene3D" id="3.30.470.20">
    <property type="entry name" value="ATP-grasp fold, B domain"/>
    <property type="match status" value="1"/>
</dbReference>
<organism evidence="1 2">
    <name type="scientific">Paenibacillus phyllosphaerae</name>
    <dbReference type="NCBI Taxonomy" id="274593"/>
    <lineage>
        <taxon>Bacteria</taxon>
        <taxon>Bacillati</taxon>
        <taxon>Bacillota</taxon>
        <taxon>Bacilli</taxon>
        <taxon>Bacillales</taxon>
        <taxon>Paenibacillaceae</taxon>
        <taxon>Paenibacillus</taxon>
    </lineage>
</organism>
<dbReference type="InterPro" id="IPR026838">
    <property type="entry name" value="YheC/D"/>
</dbReference>
<dbReference type="AlphaFoldDB" id="A0A7W5FM10"/>
<proteinExistence type="predicted"/>
<sequence length="111" mass="12446">MMRKQHSGNWFNEGFVGRAAQPGKIVTNIRSGGTALSIDDLIRPYVNERSKRKIIASLNQLGQSVSDKLERLYPGIFLFGIDIGLDQNMKPWIIEVNTTSARQRLSKLLGC</sequence>